<dbReference type="GO" id="GO:0016042">
    <property type="term" value="P:lipid catabolic process"/>
    <property type="evidence" value="ECO:0007669"/>
    <property type="project" value="InterPro"/>
</dbReference>
<dbReference type="GO" id="GO:0004806">
    <property type="term" value="F:triacylglycerol lipase activity"/>
    <property type="evidence" value="ECO:0007669"/>
    <property type="project" value="InterPro"/>
</dbReference>
<gene>
    <name evidence="3" type="ORF">LTR78_009462</name>
</gene>
<dbReference type="Gene3D" id="3.40.50.1820">
    <property type="entry name" value="alpha/beta hydrolase"/>
    <property type="match status" value="2"/>
</dbReference>
<dbReference type="AlphaFoldDB" id="A0AAE0WHD4"/>
<comment type="caution">
    <text evidence="3">The sequence shown here is derived from an EMBL/GenBank/DDBJ whole genome shotgun (WGS) entry which is preliminary data.</text>
</comment>
<accession>A0AAE0WHD4</accession>
<feature type="chain" id="PRO_5042007977" description="AB hydrolase-1 domain-containing protein" evidence="1">
    <location>
        <begin position="21"/>
        <end position="496"/>
    </location>
</feature>
<name>A0AAE0WHD4_9PEZI</name>
<dbReference type="InterPro" id="IPR029058">
    <property type="entry name" value="AB_hydrolase_fold"/>
</dbReference>
<dbReference type="EMBL" id="JAUTXT010000053">
    <property type="protein sequence ID" value="KAK3670627.1"/>
    <property type="molecule type" value="Genomic_DNA"/>
</dbReference>
<feature type="signal peptide" evidence="1">
    <location>
        <begin position="1"/>
        <end position="20"/>
    </location>
</feature>
<protein>
    <recommendedName>
        <fullName evidence="2">AB hydrolase-1 domain-containing protein</fullName>
    </recommendedName>
</protein>
<evidence type="ECO:0000313" key="4">
    <source>
        <dbReference type="Proteomes" id="UP001274830"/>
    </source>
</evidence>
<keyword evidence="4" id="KW-1185">Reference proteome</keyword>
<dbReference type="InterPro" id="IPR000073">
    <property type="entry name" value="AB_hydrolase_1"/>
</dbReference>
<evidence type="ECO:0000313" key="3">
    <source>
        <dbReference type="EMBL" id="KAK3670627.1"/>
    </source>
</evidence>
<dbReference type="Pfam" id="PF12697">
    <property type="entry name" value="Abhydrolase_6"/>
    <property type="match status" value="1"/>
</dbReference>
<proteinExistence type="predicted"/>
<sequence>MAMRYCALLVICLTSDFAAGNLISQNNTFNSTFRLTPAQIAATNLTNATVQNVEIALRFERSNNAGYLIQDDPFYHVPASYNSQDPPPPGTILKVEEHTNLTLYTIPNSISMSRFLYVSETFNGSSVPASAYVLVKISASAQPIEDYANNATNLTACKDGNASTGPLYPTIGLCHGTSGQTQACAPSGLRSLWDDFHEPFALALAGYAVVAPDYVGLGVPNITSPYFILPSQANDLYHSVAAAQSHWPGMLSKEFVIAGQSQGGAVAWAAAQRQHQRPVEGYLGTMAASPFTDVIADIVADNAAENNARVAGIAQGLDTVLPDFSISDWLTPLGVARWNLVQEIKGCGTTGGQLSAAEGGTLQILKDGWNETWAADWYRNNTMNGGKAFAGPMLVIQGTQDPNANEPVTSKSVNETCVLYPDSQLEYIRWENITHVPVLYAAQHLWLDWIKDRFDGVAATEGCSVETKSPPRGVNGVQFAGFNDNTWFIEYDVYGI</sequence>
<keyword evidence="1" id="KW-0732">Signal</keyword>
<feature type="domain" description="AB hydrolase-1" evidence="2">
    <location>
        <begin position="173"/>
        <end position="330"/>
    </location>
</feature>
<dbReference type="InterPro" id="IPR005152">
    <property type="entry name" value="Lipase_secreted"/>
</dbReference>
<organism evidence="3 4">
    <name type="scientific">Recurvomyces mirabilis</name>
    <dbReference type="NCBI Taxonomy" id="574656"/>
    <lineage>
        <taxon>Eukaryota</taxon>
        <taxon>Fungi</taxon>
        <taxon>Dikarya</taxon>
        <taxon>Ascomycota</taxon>
        <taxon>Pezizomycotina</taxon>
        <taxon>Dothideomycetes</taxon>
        <taxon>Dothideomycetidae</taxon>
        <taxon>Mycosphaerellales</taxon>
        <taxon>Teratosphaeriaceae</taxon>
        <taxon>Recurvomyces</taxon>
    </lineage>
</organism>
<dbReference type="PANTHER" id="PTHR34853:SF1">
    <property type="entry name" value="LIPASE 5"/>
    <property type="match status" value="1"/>
</dbReference>
<evidence type="ECO:0000256" key="1">
    <source>
        <dbReference type="SAM" id="SignalP"/>
    </source>
</evidence>
<dbReference type="Proteomes" id="UP001274830">
    <property type="component" value="Unassembled WGS sequence"/>
</dbReference>
<reference evidence="3" key="1">
    <citation type="submission" date="2023-07" db="EMBL/GenBank/DDBJ databases">
        <title>Black Yeasts Isolated from many extreme environments.</title>
        <authorList>
            <person name="Coleine C."/>
            <person name="Stajich J.E."/>
            <person name="Selbmann L."/>
        </authorList>
    </citation>
    <scope>NUCLEOTIDE SEQUENCE</scope>
    <source>
        <strain evidence="3">CCFEE 5485</strain>
    </source>
</reference>
<evidence type="ECO:0000259" key="2">
    <source>
        <dbReference type="Pfam" id="PF12697"/>
    </source>
</evidence>
<dbReference type="PANTHER" id="PTHR34853">
    <property type="match status" value="1"/>
</dbReference>
<dbReference type="SUPFAM" id="SSF53474">
    <property type="entry name" value="alpha/beta-Hydrolases"/>
    <property type="match status" value="1"/>
</dbReference>